<name>A0ABW2BM15_9HYPH</name>
<feature type="signal peptide" evidence="1">
    <location>
        <begin position="1"/>
        <end position="19"/>
    </location>
</feature>
<evidence type="ECO:0000313" key="2">
    <source>
        <dbReference type="EMBL" id="MFC6790937.1"/>
    </source>
</evidence>
<protein>
    <submittedName>
        <fullName evidence="2">Uncharacterized protein</fullName>
    </submittedName>
</protein>
<evidence type="ECO:0000313" key="3">
    <source>
        <dbReference type="Proteomes" id="UP001596292"/>
    </source>
</evidence>
<sequence>MTRALFALAALSLATPSLAAPALSVAECSARFFAAQRDGSLNGRDWESFRQTQCDTATDAVRPSVRRASELRDSFKPSW</sequence>
<gene>
    <name evidence="2" type="ORF">ACFQE0_15735</name>
</gene>
<proteinExistence type="predicted"/>
<evidence type="ECO:0000256" key="1">
    <source>
        <dbReference type="SAM" id="SignalP"/>
    </source>
</evidence>
<comment type="caution">
    <text evidence="2">The sequence shown here is derived from an EMBL/GenBank/DDBJ whole genome shotgun (WGS) entry which is preliminary data.</text>
</comment>
<feature type="chain" id="PRO_5047343665" evidence="1">
    <location>
        <begin position="20"/>
        <end position="79"/>
    </location>
</feature>
<dbReference type="EMBL" id="JBHSWN010000001">
    <property type="protein sequence ID" value="MFC6790937.1"/>
    <property type="molecule type" value="Genomic_DNA"/>
</dbReference>
<keyword evidence="3" id="KW-1185">Reference proteome</keyword>
<reference evidence="3" key="1">
    <citation type="journal article" date="2019" name="Int. J. Syst. Evol. Microbiol.">
        <title>The Global Catalogue of Microorganisms (GCM) 10K type strain sequencing project: providing services to taxonomists for standard genome sequencing and annotation.</title>
        <authorList>
            <consortium name="The Broad Institute Genomics Platform"/>
            <consortium name="The Broad Institute Genome Sequencing Center for Infectious Disease"/>
            <person name="Wu L."/>
            <person name="Ma J."/>
        </authorList>
    </citation>
    <scope>NUCLEOTIDE SEQUENCE [LARGE SCALE GENOMIC DNA]</scope>
    <source>
        <strain evidence="3">CCUG 48316</strain>
    </source>
</reference>
<dbReference type="RefSeq" id="WP_378971285.1">
    <property type="nucleotide sequence ID" value="NZ_JBHSWN010000001.1"/>
</dbReference>
<accession>A0ABW2BM15</accession>
<keyword evidence="1" id="KW-0732">Signal</keyword>
<organism evidence="2 3">
    <name type="scientific">Methylobacterium komagatae</name>
    <dbReference type="NCBI Taxonomy" id="374425"/>
    <lineage>
        <taxon>Bacteria</taxon>
        <taxon>Pseudomonadati</taxon>
        <taxon>Pseudomonadota</taxon>
        <taxon>Alphaproteobacteria</taxon>
        <taxon>Hyphomicrobiales</taxon>
        <taxon>Methylobacteriaceae</taxon>
        <taxon>Methylobacterium</taxon>
    </lineage>
</organism>
<dbReference type="Proteomes" id="UP001596292">
    <property type="component" value="Unassembled WGS sequence"/>
</dbReference>